<dbReference type="HOGENOM" id="CLU_3217011_0_0_6"/>
<organism evidence="1 2">
    <name type="scientific">Hamiltonella defensa subsp. Acyrthosiphon pisum (strain 5AT)</name>
    <dbReference type="NCBI Taxonomy" id="572265"/>
    <lineage>
        <taxon>Bacteria</taxon>
        <taxon>Pseudomonadati</taxon>
        <taxon>Pseudomonadota</taxon>
        <taxon>Gammaproteobacteria</taxon>
        <taxon>Enterobacterales</taxon>
        <taxon>Enterobacteriaceae</taxon>
        <taxon>aphid secondary symbionts</taxon>
        <taxon>Candidatus Williamhamiltonella</taxon>
    </lineage>
</organism>
<name>C4K5C4_HAMD5</name>
<accession>C4K5C4</accession>
<sequence>MPFRAFSQKHKHKHKHEGGLILKLNELSMIDMPFLLPPSINPLK</sequence>
<protein>
    <submittedName>
        <fullName evidence="1">Uncharacterized protein</fullName>
    </submittedName>
</protein>
<evidence type="ECO:0000313" key="2">
    <source>
        <dbReference type="Proteomes" id="UP000002334"/>
    </source>
</evidence>
<evidence type="ECO:0000313" key="1">
    <source>
        <dbReference type="EMBL" id="ACQ67768.1"/>
    </source>
</evidence>
<reference evidence="1 2" key="1">
    <citation type="journal article" date="2009" name="Proc. Natl. Acad. Sci. U.S.A.">
        <title>Hamiltonella defensa, genome evolution of protective bacterial endosymbiont from pathogenic ancestors.</title>
        <authorList>
            <person name="Degnan P.H."/>
            <person name="Yu Y."/>
            <person name="Sisneros N."/>
            <person name="Wing R.A."/>
            <person name="Moran N.A."/>
        </authorList>
    </citation>
    <scope>NUCLEOTIDE SEQUENCE [LARGE SCALE GENOMIC DNA]</scope>
    <source>
        <strain evidence="2">5AT</strain>
    </source>
</reference>
<keyword evidence="2" id="KW-1185">Reference proteome</keyword>
<proteinExistence type="predicted"/>
<dbReference type="Proteomes" id="UP000002334">
    <property type="component" value="Chromosome"/>
</dbReference>
<dbReference type="EMBL" id="CP001277">
    <property type="protein sequence ID" value="ACQ67768.1"/>
    <property type="molecule type" value="Genomic_DNA"/>
</dbReference>
<gene>
    <name evidence="1" type="ordered locus">HDEF_1094</name>
</gene>
<dbReference type="KEGG" id="hde:HDEF_1094"/>
<dbReference type="AlphaFoldDB" id="C4K5C4"/>